<name>A0A1Y0VTB7_PEDPE</name>
<evidence type="ECO:0008006" key="3">
    <source>
        <dbReference type="Google" id="ProtNLM"/>
    </source>
</evidence>
<dbReference type="EMBL" id="CP021474">
    <property type="protein sequence ID" value="ARW19119.1"/>
    <property type="molecule type" value="Genomic_DNA"/>
</dbReference>
<dbReference type="AlphaFoldDB" id="A0A1Y0VTB7"/>
<sequence>MRANIQTYAGTISKLTEILEQTGDQVDPYFQELKKWMQLGQVADLDQAKLAEIKNQFQLATDNYRSIEKELTEMQAPIKFIGKHQNLKHDYLRYIEECQKMVDTINPEAKKVNAEDFNASEKAQAEIMGQITKTLTRIMNMLLA</sequence>
<dbReference type="RefSeq" id="WP_023440702.1">
    <property type="nucleotide sequence ID" value="NZ_CAKMBP010000003.1"/>
</dbReference>
<accession>A0A1Y0VTB7</accession>
<evidence type="ECO:0000313" key="1">
    <source>
        <dbReference type="EMBL" id="ARW19119.1"/>
    </source>
</evidence>
<evidence type="ECO:0000313" key="2">
    <source>
        <dbReference type="Proteomes" id="UP000196118"/>
    </source>
</evidence>
<reference evidence="1 2" key="1">
    <citation type="submission" date="2017-05" db="EMBL/GenBank/DDBJ databases">
        <title>Genome sequence of Pediococcus pentosaceus strain SRCM100892.</title>
        <authorList>
            <person name="Cho S.H."/>
        </authorList>
    </citation>
    <scope>NUCLEOTIDE SEQUENCE [LARGE SCALE GENOMIC DNA]</scope>
    <source>
        <strain evidence="1 2">SRCM100892</strain>
    </source>
</reference>
<organism evidence="1 2">
    <name type="scientific">Pediococcus pentosaceus</name>
    <dbReference type="NCBI Taxonomy" id="1255"/>
    <lineage>
        <taxon>Bacteria</taxon>
        <taxon>Bacillati</taxon>
        <taxon>Bacillota</taxon>
        <taxon>Bacilli</taxon>
        <taxon>Lactobacillales</taxon>
        <taxon>Lactobacillaceae</taxon>
        <taxon>Pediococcus</taxon>
    </lineage>
</organism>
<gene>
    <name evidence="1" type="ORF">S100892_00523</name>
</gene>
<dbReference type="Proteomes" id="UP000196118">
    <property type="component" value="Chromosome"/>
</dbReference>
<protein>
    <recommendedName>
        <fullName evidence="3">LXG domain-containing protein</fullName>
    </recommendedName>
</protein>
<proteinExistence type="predicted"/>